<dbReference type="RefSeq" id="WP_021618669.1">
    <property type="nucleotide sequence ID" value="NZ_KE952646.1"/>
</dbReference>
<gene>
    <name evidence="1" type="ORF">HMPREF9244_01558</name>
</gene>
<dbReference type="HOGENOM" id="CLU_3094823_0_0_11"/>
<dbReference type="Proteomes" id="UP000016519">
    <property type="component" value="Unassembled WGS sequence"/>
</dbReference>
<keyword evidence="2" id="KW-1185">Reference proteome</keyword>
<reference evidence="1 2" key="1">
    <citation type="submission" date="2013-08" db="EMBL/GenBank/DDBJ databases">
        <authorList>
            <person name="Weinstock G."/>
            <person name="Sodergren E."/>
            <person name="Wylie T."/>
            <person name="Fulton L."/>
            <person name="Fulton R."/>
            <person name="Fronick C."/>
            <person name="O'Laughlin M."/>
            <person name="Godfrey J."/>
            <person name="Miner T."/>
            <person name="Herter B."/>
            <person name="Appelbaum E."/>
            <person name="Cordes M."/>
            <person name="Lek S."/>
            <person name="Wollam A."/>
            <person name="Pepin K.H."/>
            <person name="Palsikar V.B."/>
            <person name="Mitreva M."/>
            <person name="Wilson R.K."/>
        </authorList>
    </citation>
    <scope>NUCLEOTIDE SEQUENCE [LARGE SCALE GENOMIC DNA]</scope>
    <source>
        <strain evidence="1 2">F0580</strain>
    </source>
</reference>
<name>U1SCW3_9BIFI</name>
<evidence type="ECO:0000313" key="2">
    <source>
        <dbReference type="Proteomes" id="UP000016519"/>
    </source>
</evidence>
<dbReference type="AlphaFoldDB" id="U1SCW3"/>
<protein>
    <submittedName>
        <fullName evidence="1">Uncharacterized protein</fullName>
    </submittedName>
</protein>
<comment type="caution">
    <text evidence="1">The sequence shown here is derived from an EMBL/GenBank/DDBJ whole genome shotgun (WGS) entry which is preliminary data.</text>
</comment>
<dbReference type="EMBL" id="AWSI01000041">
    <property type="protein sequence ID" value="ERH29758.1"/>
    <property type="molecule type" value="Genomic_DNA"/>
</dbReference>
<evidence type="ECO:0000313" key="1">
    <source>
        <dbReference type="EMBL" id="ERH29758.1"/>
    </source>
</evidence>
<dbReference type="PATRIC" id="fig|1321816.3.peg.1374"/>
<organism evidence="1 2">
    <name type="scientific">Alloscardovia omnicolens F0580</name>
    <dbReference type="NCBI Taxonomy" id="1321816"/>
    <lineage>
        <taxon>Bacteria</taxon>
        <taxon>Bacillati</taxon>
        <taxon>Actinomycetota</taxon>
        <taxon>Actinomycetes</taxon>
        <taxon>Bifidobacteriales</taxon>
        <taxon>Bifidobacteriaceae</taxon>
        <taxon>Alloscardovia</taxon>
    </lineage>
</organism>
<accession>U1SCW3</accession>
<proteinExistence type="predicted"/>
<sequence>METDDAVEELFELTDSNMAADEELGQELSDDLHASVDEFVTRVLDSMKVSD</sequence>